<dbReference type="Pfam" id="PF12843">
    <property type="entry name" value="QSregVF_b"/>
    <property type="match status" value="1"/>
</dbReference>
<name>A0A6M3ING1_9ZZZZ</name>
<sequence length="65" mass="7751">MADSLGQMPFGAFKGVDIEDIPNKYLEFIIGEKWFITRETALAENIKKELKYRKQWDINIEWEKN</sequence>
<accession>A0A6M3ING1</accession>
<dbReference type="AlphaFoldDB" id="A0A6M3ING1"/>
<gene>
    <name evidence="1" type="ORF">MM415B01433_0008</name>
</gene>
<dbReference type="InterPro" id="IPR024530">
    <property type="entry name" value="QSregVF_b"/>
</dbReference>
<proteinExistence type="predicted"/>
<dbReference type="EMBL" id="MT141332">
    <property type="protein sequence ID" value="QJA58617.1"/>
    <property type="molecule type" value="Genomic_DNA"/>
</dbReference>
<reference evidence="1" key="1">
    <citation type="submission" date="2020-03" db="EMBL/GenBank/DDBJ databases">
        <title>The deep terrestrial virosphere.</title>
        <authorList>
            <person name="Holmfeldt K."/>
            <person name="Nilsson E."/>
            <person name="Simone D."/>
            <person name="Lopez-Fernandez M."/>
            <person name="Wu X."/>
            <person name="de Brujin I."/>
            <person name="Lundin D."/>
            <person name="Andersson A."/>
            <person name="Bertilsson S."/>
            <person name="Dopson M."/>
        </authorList>
    </citation>
    <scope>NUCLEOTIDE SEQUENCE</scope>
    <source>
        <strain evidence="1">MM415B01433</strain>
    </source>
</reference>
<organism evidence="1">
    <name type="scientific">viral metagenome</name>
    <dbReference type="NCBI Taxonomy" id="1070528"/>
    <lineage>
        <taxon>unclassified sequences</taxon>
        <taxon>metagenomes</taxon>
        <taxon>organismal metagenomes</taxon>
    </lineage>
</organism>
<protein>
    <submittedName>
        <fullName evidence="1">Putative quorum-sensing-regulated virulence factor</fullName>
    </submittedName>
</protein>
<evidence type="ECO:0000313" key="1">
    <source>
        <dbReference type="EMBL" id="QJA58617.1"/>
    </source>
</evidence>